<evidence type="ECO:0000256" key="1">
    <source>
        <dbReference type="SAM" id="MobiDB-lite"/>
    </source>
</evidence>
<feature type="compositionally biased region" description="Polar residues" evidence="1">
    <location>
        <begin position="678"/>
        <end position="687"/>
    </location>
</feature>
<reference evidence="3 4" key="1">
    <citation type="submission" date="2017-11" db="EMBL/GenBank/DDBJ databases">
        <title>Rhodohalobacter 15182 sp. nov., isolated from a salt lake.</title>
        <authorList>
            <person name="Han S."/>
        </authorList>
    </citation>
    <scope>NUCLEOTIDE SEQUENCE [LARGE SCALE GENOMIC DNA]</scope>
    <source>
        <strain evidence="3 4">15182</strain>
    </source>
</reference>
<keyword evidence="4" id="KW-1185">Reference proteome</keyword>
<evidence type="ECO:0000259" key="2">
    <source>
        <dbReference type="PROSITE" id="PS50853"/>
    </source>
</evidence>
<dbReference type="AlphaFoldDB" id="A0A2N0VHN3"/>
<dbReference type="InterPro" id="IPR013783">
    <property type="entry name" value="Ig-like_fold"/>
</dbReference>
<evidence type="ECO:0000313" key="4">
    <source>
        <dbReference type="Proteomes" id="UP000233398"/>
    </source>
</evidence>
<sequence>MTRKIYLPQALFFFGFVTMIIITSCSDKSPTSVTEDPEKGSIEGQTITSDTQEGINDAFVILSAQNITDRETYTEDGKFQFSNLDHGEYQLKIRLPQGYSENDNLEKIITVDGPVNIEVRADPVREQTVTIQRGTKDTLATSSGVYLTVDATESEADVEMHIEETVESLFSGQQILSKPIQIRLGSSNGGSTSSLLQAEMISSATSGNKITMSILQSYSGNTDEAMFAFQFDEEEPVFAYAEGIPKEYLDSRVNQGTEVMAHEFTLSPDAEFQFKAALTKIDRTCDDSEISQGYRSLKELDGVLDGEKPLILIHGIQLQNATCDDFLDYDPEVDLFEPLLKELQEDHDIHSNYKVYIYRYTSNAPVLENSVALWDMMQSEGIEEPVIIAHSMGGLVARGLMLSEGEDKVDGLITLGTPHEGSPLADLISSTHNIKEFCDQNPIIASRPFCQVGKLGSLVPNTPGFLDLSPNSDVISDFQNLKGSNEKIYSLGGKLNPEMDWDLIMGPRIKAPQTDLVYQAGWSFLGGVSSYNDGIVPLESALPEWSGLQSILNDHNHSEVARGIHDNASSVFDVVRPVLLQLASIITVPQLVTSDVTDITSTSATTGGQISNDGGADITARGVCWSTNQDPSLNDSCTNDGSGVGEFESTITDLTAETEYFVRAYATNDQGTGYGEQRNFTTESESGNGDWPRDTTTEVVDVYNPATGRTWMDRNLGASRAATSRTDSEAYGDLYQWGRAADGHEKRNSSTTSTLSNTDQPGHSNYILAPNSPRDWRSPQNDNLWQGVNSINNPCPDGYRLPTEAEWEAERQSWNSNDIVGAFESPLKLPAAGFRDNSSGFLDGVGGYGFYWSSTVSETFSLYLFSDSISAYILREFRSSGLSLRCIKD</sequence>
<organism evidence="3 4">
    <name type="scientific">Rhodohalobacter barkolensis</name>
    <dbReference type="NCBI Taxonomy" id="2053187"/>
    <lineage>
        <taxon>Bacteria</taxon>
        <taxon>Pseudomonadati</taxon>
        <taxon>Balneolota</taxon>
        <taxon>Balneolia</taxon>
        <taxon>Balneolales</taxon>
        <taxon>Balneolaceae</taxon>
        <taxon>Rhodohalobacter</taxon>
    </lineage>
</organism>
<dbReference type="InterPro" id="IPR003961">
    <property type="entry name" value="FN3_dom"/>
</dbReference>
<feature type="compositionally biased region" description="Low complexity" evidence="1">
    <location>
        <begin position="749"/>
        <end position="758"/>
    </location>
</feature>
<dbReference type="InterPro" id="IPR012908">
    <property type="entry name" value="PGAP1-ab_dom-like"/>
</dbReference>
<proteinExistence type="predicted"/>
<feature type="region of interest" description="Disordered" evidence="1">
    <location>
        <begin position="672"/>
        <end position="695"/>
    </location>
</feature>
<dbReference type="RefSeq" id="WP_101073246.1">
    <property type="nucleotide sequence ID" value="NZ_PISP01000002.1"/>
</dbReference>
<dbReference type="Gene3D" id="3.40.50.1820">
    <property type="entry name" value="alpha/beta hydrolase"/>
    <property type="match status" value="1"/>
</dbReference>
<name>A0A2N0VHN3_9BACT</name>
<dbReference type="EMBL" id="PISP01000002">
    <property type="protein sequence ID" value="PKD43706.1"/>
    <property type="molecule type" value="Genomic_DNA"/>
</dbReference>
<dbReference type="OrthoDB" id="9765957at2"/>
<feature type="domain" description="Fibronectin type-III" evidence="2">
    <location>
        <begin position="588"/>
        <end position="685"/>
    </location>
</feature>
<dbReference type="Pfam" id="PF07819">
    <property type="entry name" value="PGAP1"/>
    <property type="match status" value="1"/>
</dbReference>
<gene>
    <name evidence="3" type="ORF">CWD77_09100</name>
</gene>
<dbReference type="SUPFAM" id="SSF53474">
    <property type="entry name" value="alpha/beta-Hydrolases"/>
    <property type="match status" value="1"/>
</dbReference>
<dbReference type="PROSITE" id="PS51257">
    <property type="entry name" value="PROKAR_LIPOPROTEIN"/>
    <property type="match status" value="1"/>
</dbReference>
<evidence type="ECO:0000313" key="3">
    <source>
        <dbReference type="EMBL" id="PKD43706.1"/>
    </source>
</evidence>
<dbReference type="Proteomes" id="UP000233398">
    <property type="component" value="Unassembled WGS sequence"/>
</dbReference>
<dbReference type="PROSITE" id="PS50853">
    <property type="entry name" value="FN3"/>
    <property type="match status" value="1"/>
</dbReference>
<protein>
    <recommendedName>
        <fullName evidence="2">Fibronectin type-III domain-containing protein</fullName>
    </recommendedName>
</protein>
<dbReference type="CDD" id="cd00063">
    <property type="entry name" value="FN3"/>
    <property type="match status" value="1"/>
</dbReference>
<dbReference type="InterPro" id="IPR029058">
    <property type="entry name" value="AB_hydrolase_fold"/>
</dbReference>
<comment type="caution">
    <text evidence="3">The sequence shown here is derived from an EMBL/GenBank/DDBJ whole genome shotgun (WGS) entry which is preliminary data.</text>
</comment>
<dbReference type="SUPFAM" id="SSF49478">
    <property type="entry name" value="Cna protein B-type domain"/>
    <property type="match status" value="1"/>
</dbReference>
<accession>A0A2N0VHN3</accession>
<dbReference type="GO" id="GO:0016788">
    <property type="term" value="F:hydrolase activity, acting on ester bonds"/>
    <property type="evidence" value="ECO:0007669"/>
    <property type="project" value="InterPro"/>
</dbReference>
<feature type="region of interest" description="Disordered" evidence="1">
    <location>
        <begin position="742"/>
        <end position="764"/>
    </location>
</feature>
<dbReference type="Gene3D" id="2.60.40.10">
    <property type="entry name" value="Immunoglobulins"/>
    <property type="match status" value="2"/>
</dbReference>